<gene>
    <name evidence="1" type="ordered locus">Mycch_1614</name>
</gene>
<proteinExistence type="predicted"/>
<dbReference type="HOGENOM" id="CLU_3137871_0_0_11"/>
<protein>
    <submittedName>
        <fullName evidence="1">Uncharacterized protein</fullName>
    </submittedName>
</protein>
<sequence length="49" mass="5405">MVFVVAQMSDGDDVARRRERVSQESEHVQTVDKVFVVTGRANHSASESG</sequence>
<organism evidence="1 2">
    <name type="scientific">Mycolicibacterium chubuense (strain NBB4)</name>
    <name type="common">Mycobacterium chubuense</name>
    <dbReference type="NCBI Taxonomy" id="710421"/>
    <lineage>
        <taxon>Bacteria</taxon>
        <taxon>Bacillati</taxon>
        <taxon>Actinomycetota</taxon>
        <taxon>Actinomycetes</taxon>
        <taxon>Mycobacteriales</taxon>
        <taxon>Mycobacteriaceae</taxon>
        <taxon>Mycolicibacterium</taxon>
    </lineage>
</organism>
<dbReference type="Proteomes" id="UP000006057">
    <property type="component" value="Chromosome"/>
</dbReference>
<accession>I4BGK5</accession>
<name>I4BGK5_MYCCN</name>
<keyword evidence="2" id="KW-1185">Reference proteome</keyword>
<dbReference type="AlphaFoldDB" id="I4BGK5"/>
<dbReference type="KEGG" id="mcb:Mycch_1614"/>
<dbReference type="EMBL" id="CP003053">
    <property type="protein sequence ID" value="AFM16412.1"/>
    <property type="molecule type" value="Genomic_DNA"/>
</dbReference>
<evidence type="ECO:0000313" key="2">
    <source>
        <dbReference type="Proteomes" id="UP000006057"/>
    </source>
</evidence>
<reference evidence="1 2" key="1">
    <citation type="submission" date="2012-06" db="EMBL/GenBank/DDBJ databases">
        <title>Complete sequence of chromosome of Mycobacterium chubuense NBB4.</title>
        <authorList>
            <consortium name="US DOE Joint Genome Institute"/>
            <person name="Lucas S."/>
            <person name="Han J."/>
            <person name="Lapidus A."/>
            <person name="Cheng J.-F."/>
            <person name="Goodwin L."/>
            <person name="Pitluck S."/>
            <person name="Peters L."/>
            <person name="Mikhailova N."/>
            <person name="Teshima H."/>
            <person name="Detter J.C."/>
            <person name="Han C."/>
            <person name="Tapia R."/>
            <person name="Land M."/>
            <person name="Hauser L."/>
            <person name="Kyrpides N."/>
            <person name="Ivanova N."/>
            <person name="Pagani I."/>
            <person name="Mattes T."/>
            <person name="Holmes A."/>
            <person name="Rutledge P."/>
            <person name="Paulsen I."/>
            <person name="Coleman N."/>
            <person name="Woyke T."/>
        </authorList>
    </citation>
    <scope>NUCLEOTIDE SEQUENCE [LARGE SCALE GENOMIC DNA]</scope>
    <source>
        <strain evidence="1 2">NBB4</strain>
    </source>
</reference>
<evidence type="ECO:0000313" key="1">
    <source>
        <dbReference type="EMBL" id="AFM16412.1"/>
    </source>
</evidence>